<organism evidence="4 5">
    <name type="scientific">Allohahella marinimesophila</name>
    <dbReference type="NCBI Taxonomy" id="1054972"/>
    <lineage>
        <taxon>Bacteria</taxon>
        <taxon>Pseudomonadati</taxon>
        <taxon>Pseudomonadota</taxon>
        <taxon>Gammaproteobacteria</taxon>
        <taxon>Oceanospirillales</taxon>
        <taxon>Hahellaceae</taxon>
        <taxon>Allohahella</taxon>
    </lineage>
</organism>
<evidence type="ECO:0000259" key="3">
    <source>
        <dbReference type="Pfam" id="PF06276"/>
    </source>
</evidence>
<dbReference type="Proteomes" id="UP001501337">
    <property type="component" value="Unassembled WGS sequence"/>
</dbReference>
<dbReference type="PANTHER" id="PTHR34384">
    <property type="entry name" value="L-2,3-DIAMINOPROPANOATE--CITRATE LIGASE"/>
    <property type="match status" value="1"/>
</dbReference>
<keyword evidence="5" id="KW-1185">Reference proteome</keyword>
<dbReference type="EMBL" id="BAABBO010000007">
    <property type="protein sequence ID" value="GAA3955891.1"/>
    <property type="molecule type" value="Genomic_DNA"/>
</dbReference>
<accession>A0ABP7NXD2</accession>
<evidence type="ECO:0000313" key="5">
    <source>
        <dbReference type="Proteomes" id="UP001501337"/>
    </source>
</evidence>
<evidence type="ECO:0000256" key="1">
    <source>
        <dbReference type="ARBA" id="ARBA00007832"/>
    </source>
</evidence>
<gene>
    <name evidence="4" type="ORF">GCM10022278_13060</name>
</gene>
<evidence type="ECO:0000259" key="2">
    <source>
        <dbReference type="Pfam" id="PF04183"/>
    </source>
</evidence>
<dbReference type="Gene3D" id="1.10.510.40">
    <property type="match status" value="1"/>
</dbReference>
<protein>
    <submittedName>
        <fullName evidence="4">IucA/IucC family protein</fullName>
    </submittedName>
</protein>
<dbReference type="InterPro" id="IPR022770">
    <property type="entry name" value="IucA/IucC-like_C"/>
</dbReference>
<feature type="domain" description="Aerobactin siderophore biosynthesis IucA/IucC N-terminal" evidence="2">
    <location>
        <begin position="155"/>
        <end position="381"/>
    </location>
</feature>
<dbReference type="InterPro" id="IPR037455">
    <property type="entry name" value="LucA/IucC-like"/>
</dbReference>
<comment type="caution">
    <text evidence="4">The sequence shown here is derived from an EMBL/GenBank/DDBJ whole genome shotgun (WGS) entry which is preliminary data.</text>
</comment>
<comment type="similarity">
    <text evidence="1">Belongs to the IucA/IucC family.</text>
</comment>
<dbReference type="RefSeq" id="WP_344804518.1">
    <property type="nucleotide sequence ID" value="NZ_BAABBO010000007.1"/>
</dbReference>
<proteinExistence type="inferred from homology"/>
<reference evidence="5" key="1">
    <citation type="journal article" date="2019" name="Int. J. Syst. Evol. Microbiol.">
        <title>The Global Catalogue of Microorganisms (GCM) 10K type strain sequencing project: providing services to taxonomists for standard genome sequencing and annotation.</title>
        <authorList>
            <consortium name="The Broad Institute Genomics Platform"/>
            <consortium name="The Broad Institute Genome Sequencing Center for Infectious Disease"/>
            <person name="Wu L."/>
            <person name="Ma J."/>
        </authorList>
    </citation>
    <scope>NUCLEOTIDE SEQUENCE [LARGE SCALE GENOMIC DNA]</scope>
    <source>
        <strain evidence="5">JCM 17555</strain>
    </source>
</reference>
<dbReference type="PANTHER" id="PTHR34384:SF5">
    <property type="entry name" value="L-2,3-DIAMINOPROPANOATE--CITRATE LIGASE"/>
    <property type="match status" value="1"/>
</dbReference>
<sequence>MCQSARTIAENETTQTFINCYLREVDAGCWHRLAEWRDIAGRITPFRGSHVLELSLEMQRATLAIDIHYRSLVGRHQLGAILLRQRATSEWTTVDPFAAVQLLVGEMYFRIGGDSSDLLKTKSLELSCRLLDSYQLMARYIKARRDDPALDGDRFIESEQSMLYGHWAHPTPKSRQGMLDWHHEHYAPELAGCFQLHYFAAKRDLILQHSANRMTAEEMVLDGLKGCLHTVTLDSHEVPLPSHPLQAQWLLHQPHVRQALAAGLIRDLGPLGPAFTATSSARTLYAANSPWMFKLSMPVKITNSLRFNQRHELRAGVVMSKLLRKSAFCQRHPRFQLLEDPASMTIDLPGIALTGFETIIRANPFKPGEDRGIHSIAALVQAPLPGRRSRLLSLIDDLAQREGRSKDQVSRDWFCRYLQCAVEPLIKLLDEHGIALEAHQQNSLLDVSQGYPRRYFYRDNQGFYLANTYRPHLEKLEPDLSATPELFYADDLIQDRFGYYLVVNQLFSVINRFGIDGVLKEEALLAIVLKRLVALRPVLRVAGRALVDGLLANREMPYKGNLLTRIHDVDELTARLEQAVYTRIKNPLSIFSYGALPETASEVA</sequence>
<dbReference type="InterPro" id="IPR007310">
    <property type="entry name" value="Aerobactin_biosyn_IucA/IucC_N"/>
</dbReference>
<name>A0ABP7NXD2_9GAMM</name>
<feature type="domain" description="Aerobactin siderophore biosynthesis IucA/IucC-like C-terminal" evidence="3">
    <location>
        <begin position="412"/>
        <end position="573"/>
    </location>
</feature>
<evidence type="ECO:0000313" key="4">
    <source>
        <dbReference type="EMBL" id="GAA3955891.1"/>
    </source>
</evidence>
<dbReference type="Pfam" id="PF06276">
    <property type="entry name" value="FhuF"/>
    <property type="match status" value="1"/>
</dbReference>
<dbReference type="Pfam" id="PF04183">
    <property type="entry name" value="IucA_IucC"/>
    <property type="match status" value="1"/>
</dbReference>